<comment type="caution">
    <text evidence="4">The sequence shown here is derived from an EMBL/GenBank/DDBJ whole genome shotgun (WGS) entry which is preliminary data.</text>
</comment>
<reference evidence="4" key="1">
    <citation type="submission" date="2020-05" db="EMBL/GenBank/DDBJ databases">
        <title>Fertoebacter nigrum gen. nov., sp. nov., a new member of the family Rhodobacteraceae.</title>
        <authorList>
            <person name="Szuroczki S."/>
            <person name="Abbaszade G."/>
            <person name="Buni D."/>
            <person name="Schumann P."/>
            <person name="Toth E."/>
        </authorList>
    </citation>
    <scope>NUCLEOTIDE SEQUENCE</scope>
    <source>
        <strain evidence="4">RG-N-1a</strain>
    </source>
</reference>
<gene>
    <name evidence="4" type="ORF">GEU84_013880</name>
</gene>
<dbReference type="Gene3D" id="1.10.357.10">
    <property type="entry name" value="Tetracycline Repressor, domain 2"/>
    <property type="match status" value="1"/>
</dbReference>
<dbReference type="PANTHER" id="PTHR30055">
    <property type="entry name" value="HTH-TYPE TRANSCRIPTIONAL REGULATOR RUTR"/>
    <property type="match status" value="1"/>
</dbReference>
<name>A0A8X8GW93_9RHOB</name>
<sequence>MKGFDSLPLPKRILQAGFVTFVERGYDKASMDEVAAVAGTTKRTVYAHFGNKETLFRAALGNAVERFLAELPDLDHNGDPERELFRFAALFSELCTWRRAVLLQRVVIGESERSPDLGEMMHRDVILRAEALVADFLVAQFTQRAPQDDGTEADWAIAMARLFLNMATGPQRVATLMEARIPAPDHPLVRVSGADDAWVRLAVRFFLDGLSVSATRRTPV</sequence>
<dbReference type="InterPro" id="IPR050109">
    <property type="entry name" value="HTH-type_TetR-like_transc_reg"/>
</dbReference>
<dbReference type="SUPFAM" id="SSF46689">
    <property type="entry name" value="Homeodomain-like"/>
    <property type="match status" value="1"/>
</dbReference>
<evidence type="ECO:0000313" key="5">
    <source>
        <dbReference type="Proteomes" id="UP000484076"/>
    </source>
</evidence>
<dbReference type="InterPro" id="IPR039536">
    <property type="entry name" value="TetR_C_Proteobacteria"/>
</dbReference>
<dbReference type="PROSITE" id="PS50977">
    <property type="entry name" value="HTH_TETR_2"/>
    <property type="match status" value="1"/>
</dbReference>
<feature type="domain" description="HTH tetR-type" evidence="3">
    <location>
        <begin position="7"/>
        <end position="67"/>
    </location>
</feature>
<dbReference type="EMBL" id="WHUT02000008">
    <property type="protein sequence ID" value="NUB45483.1"/>
    <property type="molecule type" value="Genomic_DNA"/>
</dbReference>
<evidence type="ECO:0000259" key="3">
    <source>
        <dbReference type="PROSITE" id="PS50977"/>
    </source>
</evidence>
<evidence type="ECO:0000256" key="1">
    <source>
        <dbReference type="ARBA" id="ARBA00023125"/>
    </source>
</evidence>
<protein>
    <submittedName>
        <fullName evidence="4">TetR/AcrR family transcriptional regulator</fullName>
    </submittedName>
</protein>
<feature type="DNA-binding region" description="H-T-H motif" evidence="2">
    <location>
        <begin position="30"/>
        <end position="49"/>
    </location>
</feature>
<keyword evidence="1 2" id="KW-0238">DNA-binding</keyword>
<dbReference type="GO" id="GO:0000976">
    <property type="term" value="F:transcription cis-regulatory region binding"/>
    <property type="evidence" value="ECO:0007669"/>
    <property type="project" value="TreeGrafter"/>
</dbReference>
<dbReference type="Proteomes" id="UP000484076">
    <property type="component" value="Unassembled WGS sequence"/>
</dbReference>
<dbReference type="AlphaFoldDB" id="A0A8X8GW93"/>
<proteinExistence type="predicted"/>
<keyword evidence="5" id="KW-1185">Reference proteome</keyword>
<evidence type="ECO:0000256" key="2">
    <source>
        <dbReference type="PROSITE-ProRule" id="PRU00335"/>
    </source>
</evidence>
<dbReference type="PANTHER" id="PTHR30055:SF146">
    <property type="entry name" value="HTH-TYPE TRANSCRIPTIONAL DUAL REGULATOR CECR"/>
    <property type="match status" value="1"/>
</dbReference>
<dbReference type="Pfam" id="PF14246">
    <property type="entry name" value="TetR_C_7"/>
    <property type="match status" value="1"/>
</dbReference>
<dbReference type="PRINTS" id="PR00455">
    <property type="entry name" value="HTHTETR"/>
</dbReference>
<dbReference type="Gene3D" id="1.10.10.60">
    <property type="entry name" value="Homeodomain-like"/>
    <property type="match status" value="1"/>
</dbReference>
<accession>A0A8X8GW93</accession>
<dbReference type="Pfam" id="PF00440">
    <property type="entry name" value="TetR_N"/>
    <property type="match status" value="1"/>
</dbReference>
<evidence type="ECO:0000313" key="4">
    <source>
        <dbReference type="EMBL" id="NUB45483.1"/>
    </source>
</evidence>
<dbReference type="InterPro" id="IPR001647">
    <property type="entry name" value="HTH_TetR"/>
</dbReference>
<dbReference type="GO" id="GO:0003700">
    <property type="term" value="F:DNA-binding transcription factor activity"/>
    <property type="evidence" value="ECO:0007669"/>
    <property type="project" value="TreeGrafter"/>
</dbReference>
<organism evidence="4 5">
    <name type="scientific">Fertoeibacter niger</name>
    <dbReference type="NCBI Taxonomy" id="2656921"/>
    <lineage>
        <taxon>Bacteria</taxon>
        <taxon>Pseudomonadati</taxon>
        <taxon>Pseudomonadota</taxon>
        <taxon>Alphaproteobacteria</taxon>
        <taxon>Rhodobacterales</taxon>
        <taxon>Paracoccaceae</taxon>
        <taxon>Fertoeibacter</taxon>
    </lineage>
</organism>
<dbReference type="InterPro" id="IPR009057">
    <property type="entry name" value="Homeodomain-like_sf"/>
</dbReference>